<proteinExistence type="predicted"/>
<sequence>MKLLIRFFFQGLLVLLPAIITIYLVWLIGHTLNDLIFSMIGHFLESVIGLELPGWLASILGFLLVISLITATGILASMYLGRFMLEWFDQLLQRIPLVRLLYTSLSDLFKAFLGDHRGFDRPVLVQLTADPGIRVAGFITRDDLSMLGLNDDVAVYLPQSYNFAGNVLIVAADRITPIDAKASQVTTFIVSGGVSTSSERKNNGVLNPDDQLQTD</sequence>
<feature type="transmembrane region" description="Helical" evidence="2">
    <location>
        <begin position="7"/>
        <end position="29"/>
    </location>
</feature>
<dbReference type="PANTHER" id="PTHR31876">
    <property type="entry name" value="COV-LIKE PROTEIN 1"/>
    <property type="match status" value="1"/>
</dbReference>
<dbReference type="EMBL" id="FNVQ01000006">
    <property type="protein sequence ID" value="SEG85030.1"/>
    <property type="molecule type" value="Genomic_DNA"/>
</dbReference>
<dbReference type="InterPro" id="IPR007462">
    <property type="entry name" value="COV1-like"/>
</dbReference>
<evidence type="ECO:0000313" key="3">
    <source>
        <dbReference type="EMBL" id="SEG85030.1"/>
    </source>
</evidence>
<evidence type="ECO:0000256" key="2">
    <source>
        <dbReference type="SAM" id="Phobius"/>
    </source>
</evidence>
<dbReference type="Proteomes" id="UP000236745">
    <property type="component" value="Unassembled WGS sequence"/>
</dbReference>
<evidence type="ECO:0000313" key="4">
    <source>
        <dbReference type="Proteomes" id="UP000236745"/>
    </source>
</evidence>
<dbReference type="PANTHER" id="PTHR31876:SF26">
    <property type="entry name" value="PROTEIN LIKE COV 2"/>
    <property type="match status" value="1"/>
</dbReference>
<keyword evidence="2" id="KW-0472">Membrane</keyword>
<gene>
    <name evidence="3" type="ORF">SAMN05444390_106221</name>
</gene>
<keyword evidence="2" id="KW-0812">Transmembrane</keyword>
<dbReference type="AlphaFoldDB" id="A0A1H6DIE4"/>
<protein>
    <submittedName>
        <fullName evidence="3">Uncharacterized membrane protein</fullName>
    </submittedName>
</protein>
<accession>A0A1H6DIE4</accession>
<reference evidence="3 4" key="1">
    <citation type="submission" date="2016-10" db="EMBL/GenBank/DDBJ databases">
        <authorList>
            <person name="de Groot N.N."/>
        </authorList>
    </citation>
    <scope>NUCLEOTIDE SEQUENCE [LARGE SCALE GENOMIC DNA]</scope>
    <source>
        <strain evidence="3 4">DSM 22012</strain>
    </source>
</reference>
<dbReference type="Pfam" id="PF04367">
    <property type="entry name" value="DUF502"/>
    <property type="match status" value="1"/>
</dbReference>
<evidence type="ECO:0000256" key="1">
    <source>
        <dbReference type="SAM" id="MobiDB-lite"/>
    </source>
</evidence>
<organism evidence="3 4">
    <name type="scientific">Marinobacterium lutimaris</name>
    <dbReference type="NCBI Taxonomy" id="568106"/>
    <lineage>
        <taxon>Bacteria</taxon>
        <taxon>Pseudomonadati</taxon>
        <taxon>Pseudomonadota</taxon>
        <taxon>Gammaproteobacteria</taxon>
        <taxon>Oceanospirillales</taxon>
        <taxon>Oceanospirillaceae</taxon>
        <taxon>Marinobacterium</taxon>
    </lineage>
</organism>
<dbReference type="RefSeq" id="WP_104005451.1">
    <property type="nucleotide sequence ID" value="NZ_FNVQ01000006.1"/>
</dbReference>
<dbReference type="OrthoDB" id="5636623at2"/>
<feature type="region of interest" description="Disordered" evidence="1">
    <location>
        <begin position="194"/>
        <end position="215"/>
    </location>
</feature>
<keyword evidence="4" id="KW-1185">Reference proteome</keyword>
<feature type="transmembrane region" description="Helical" evidence="2">
    <location>
        <begin position="55"/>
        <end position="80"/>
    </location>
</feature>
<keyword evidence="2" id="KW-1133">Transmembrane helix</keyword>
<name>A0A1H6DIE4_9GAMM</name>